<keyword evidence="1" id="KW-0812">Transmembrane</keyword>
<comment type="caution">
    <text evidence="2">The sequence shown here is derived from an EMBL/GenBank/DDBJ whole genome shotgun (WGS) entry which is preliminary data.</text>
</comment>
<dbReference type="RefSeq" id="WP_198917217.1">
    <property type="nucleotide sequence ID" value="NZ_JAEKPD010000016.1"/>
</dbReference>
<gene>
    <name evidence="2" type="ORF">ILP92_14925</name>
</gene>
<proteinExistence type="predicted"/>
<keyword evidence="1" id="KW-0472">Membrane</keyword>
<feature type="transmembrane region" description="Helical" evidence="1">
    <location>
        <begin position="38"/>
        <end position="59"/>
    </location>
</feature>
<dbReference type="AlphaFoldDB" id="A0A934MF20"/>
<dbReference type="EMBL" id="JAEKPD010000016">
    <property type="protein sequence ID" value="MBJ3764041.1"/>
    <property type="molecule type" value="Genomic_DNA"/>
</dbReference>
<sequence>MFVNFIGLSAGLMVVLAFYARRQDIMRLFALGSNVLFIAYGCLEALYPIVLLHVILMALNVTRLTEDEDSVDDLTDDGQITALMHAEYRAAMNGIRYRIR</sequence>
<organism evidence="2 3">
    <name type="scientific">Palleronia pontilimi</name>
    <dbReference type="NCBI Taxonomy" id="1964209"/>
    <lineage>
        <taxon>Bacteria</taxon>
        <taxon>Pseudomonadati</taxon>
        <taxon>Pseudomonadota</taxon>
        <taxon>Alphaproteobacteria</taxon>
        <taxon>Rhodobacterales</taxon>
        <taxon>Roseobacteraceae</taxon>
        <taxon>Palleronia</taxon>
    </lineage>
</organism>
<evidence type="ECO:0000313" key="2">
    <source>
        <dbReference type="EMBL" id="MBJ3764041.1"/>
    </source>
</evidence>
<keyword evidence="3" id="KW-1185">Reference proteome</keyword>
<reference evidence="2" key="1">
    <citation type="submission" date="2020-12" db="EMBL/GenBank/DDBJ databases">
        <title>Bacterial taxonomy.</title>
        <authorList>
            <person name="Pan X."/>
        </authorList>
    </citation>
    <scope>NUCLEOTIDE SEQUENCE</scope>
    <source>
        <strain evidence="2">KCTC 52957</strain>
    </source>
</reference>
<name>A0A934MF20_9RHOB</name>
<evidence type="ECO:0000313" key="3">
    <source>
        <dbReference type="Proteomes" id="UP000642488"/>
    </source>
</evidence>
<keyword evidence="1" id="KW-1133">Transmembrane helix</keyword>
<accession>A0A934MF20</accession>
<dbReference type="Proteomes" id="UP000642488">
    <property type="component" value="Unassembled WGS sequence"/>
</dbReference>
<evidence type="ECO:0008006" key="4">
    <source>
        <dbReference type="Google" id="ProtNLM"/>
    </source>
</evidence>
<evidence type="ECO:0000256" key="1">
    <source>
        <dbReference type="SAM" id="Phobius"/>
    </source>
</evidence>
<protein>
    <recommendedName>
        <fullName evidence="4">Inner membrane protein</fullName>
    </recommendedName>
</protein>